<dbReference type="PANTHER" id="PTHR22955:SF77">
    <property type="entry name" value="ASPARTIC PUTATIVE DOMAIN-CONTAINING PROTEIN-RELATED"/>
    <property type="match status" value="1"/>
</dbReference>
<dbReference type="EMBL" id="JASPKY010000796">
    <property type="protein sequence ID" value="KAK9685201.1"/>
    <property type="molecule type" value="Genomic_DNA"/>
</dbReference>
<proteinExistence type="predicted"/>
<organism evidence="1 2">
    <name type="scientific">Popillia japonica</name>
    <name type="common">Japanese beetle</name>
    <dbReference type="NCBI Taxonomy" id="7064"/>
    <lineage>
        <taxon>Eukaryota</taxon>
        <taxon>Metazoa</taxon>
        <taxon>Ecdysozoa</taxon>
        <taxon>Arthropoda</taxon>
        <taxon>Hexapoda</taxon>
        <taxon>Insecta</taxon>
        <taxon>Pterygota</taxon>
        <taxon>Neoptera</taxon>
        <taxon>Endopterygota</taxon>
        <taxon>Coleoptera</taxon>
        <taxon>Polyphaga</taxon>
        <taxon>Scarabaeiformia</taxon>
        <taxon>Scarabaeidae</taxon>
        <taxon>Rutelinae</taxon>
        <taxon>Popillia</taxon>
    </lineage>
</organism>
<name>A0AAW1I8J1_POPJA</name>
<dbReference type="PANTHER" id="PTHR22955">
    <property type="entry name" value="RETROTRANSPOSON"/>
    <property type="match status" value="1"/>
</dbReference>
<evidence type="ECO:0000313" key="1">
    <source>
        <dbReference type="EMBL" id="KAK9685201.1"/>
    </source>
</evidence>
<comment type="caution">
    <text evidence="1">The sequence shown here is derived from an EMBL/GenBank/DDBJ whole genome shotgun (WGS) entry which is preliminary data.</text>
</comment>
<sequence length="156" mass="17889">MERVYIRSTDTYGNHCSELLYAKSHVAPLKQTNLPRLELCGAVLLSRLVRKLGFAPNPPIGKHLLQIGWPKYIRESPLPKEWEHIPIYIPYALNPADVVSRGASPKQPTQTTLWWHGPKFLKYDEELWPAQNLYQCLSRPLANLTYSTGLVAYLSY</sequence>
<dbReference type="AlphaFoldDB" id="A0AAW1I8J1"/>
<gene>
    <name evidence="1" type="ORF">QE152_g38227</name>
</gene>
<keyword evidence="2" id="KW-1185">Reference proteome</keyword>
<accession>A0AAW1I8J1</accession>
<dbReference type="Proteomes" id="UP001458880">
    <property type="component" value="Unassembled WGS sequence"/>
</dbReference>
<dbReference type="Pfam" id="PF05380">
    <property type="entry name" value="Peptidase_A17"/>
    <property type="match status" value="1"/>
</dbReference>
<dbReference type="InterPro" id="IPR008042">
    <property type="entry name" value="Retrotrans_Pao"/>
</dbReference>
<protein>
    <submittedName>
        <fullName evidence="1">Pao retrotransposon peptidase</fullName>
    </submittedName>
</protein>
<reference evidence="1 2" key="1">
    <citation type="journal article" date="2024" name="BMC Genomics">
        <title>De novo assembly and annotation of Popillia japonica's genome with initial clues to its potential as an invasive pest.</title>
        <authorList>
            <person name="Cucini C."/>
            <person name="Boschi S."/>
            <person name="Funari R."/>
            <person name="Cardaioli E."/>
            <person name="Iannotti N."/>
            <person name="Marturano G."/>
            <person name="Paoli F."/>
            <person name="Bruttini M."/>
            <person name="Carapelli A."/>
            <person name="Frati F."/>
            <person name="Nardi F."/>
        </authorList>
    </citation>
    <scope>NUCLEOTIDE SEQUENCE [LARGE SCALE GENOMIC DNA]</scope>
    <source>
        <strain evidence="1">DMR45628</strain>
    </source>
</reference>
<evidence type="ECO:0000313" key="2">
    <source>
        <dbReference type="Proteomes" id="UP001458880"/>
    </source>
</evidence>